<dbReference type="AlphaFoldDB" id="A0A3M0IF37"/>
<dbReference type="EMBL" id="PENI01000001">
    <property type="protein sequence ID" value="RMB87425.1"/>
    <property type="molecule type" value="Genomic_DNA"/>
</dbReference>
<feature type="signal peptide" evidence="1">
    <location>
        <begin position="1"/>
        <end position="31"/>
    </location>
</feature>
<keyword evidence="1" id="KW-0732">Signal</keyword>
<gene>
    <name evidence="2" type="ORF">CTZ28_00105</name>
</gene>
<dbReference type="Proteomes" id="UP000270471">
    <property type="component" value="Unassembled WGS sequence"/>
</dbReference>
<proteinExistence type="predicted"/>
<dbReference type="Gene3D" id="2.30.30.40">
    <property type="entry name" value="SH3 Domains"/>
    <property type="match status" value="1"/>
</dbReference>
<evidence type="ECO:0000313" key="2">
    <source>
        <dbReference type="EMBL" id="RMB87425.1"/>
    </source>
</evidence>
<feature type="chain" id="PRO_5038427378" evidence="1">
    <location>
        <begin position="32"/>
        <end position="117"/>
    </location>
</feature>
<protein>
    <submittedName>
        <fullName evidence="2">SH3 domain-containing protein</fullName>
    </submittedName>
</protein>
<sequence>MTLRSVLARGVAMAAASGALVGLFSSAPAAATPRGGEDDGRYQGVVTAASGLWLHDRPDRSSNRIGFARHGEIVSISCTVYGDNVNGNPLWYLLADGSWAWASARYIDNIGPAPRWC</sequence>
<accession>A0A3M0IF37</accession>
<name>A0A3M0IF37_9ACTN</name>
<comment type="caution">
    <text evidence="2">The sequence shown here is derived from an EMBL/GenBank/DDBJ whole genome shotgun (WGS) entry which is preliminary data.</text>
</comment>
<keyword evidence="3" id="KW-1185">Reference proteome</keyword>
<organism evidence="2 3">
    <name type="scientific">Streptomyces shenzhenensis</name>
    <dbReference type="NCBI Taxonomy" id="943815"/>
    <lineage>
        <taxon>Bacteria</taxon>
        <taxon>Bacillati</taxon>
        <taxon>Actinomycetota</taxon>
        <taxon>Actinomycetes</taxon>
        <taxon>Kitasatosporales</taxon>
        <taxon>Streptomycetaceae</taxon>
        <taxon>Streptomyces</taxon>
    </lineage>
</organism>
<reference evidence="2 3" key="1">
    <citation type="submission" date="2017-11" db="EMBL/GenBank/DDBJ databases">
        <title>Draft genome of actinobacteria isolated from guarana (Paullinia cupana (Mart.) Ducke.</title>
        <authorList>
            <person name="Siqueira K.A."/>
            <person name="Liotti R.G."/>
            <person name="Mendes T.A.O."/>
            <person name="Soares M.A."/>
        </authorList>
    </citation>
    <scope>NUCLEOTIDE SEQUENCE [LARGE SCALE GENOMIC DNA]</scope>
    <source>
        <strain evidence="2 3">193</strain>
    </source>
</reference>
<evidence type="ECO:0000256" key="1">
    <source>
        <dbReference type="SAM" id="SignalP"/>
    </source>
</evidence>
<evidence type="ECO:0000313" key="3">
    <source>
        <dbReference type="Proteomes" id="UP000270471"/>
    </source>
</evidence>
<dbReference type="OrthoDB" id="3482365at2"/>
<dbReference type="RefSeq" id="WP_121887096.1">
    <property type="nucleotide sequence ID" value="NZ_JBNJMA010000001.1"/>
</dbReference>